<dbReference type="EMBL" id="QXGA01005860">
    <property type="protein sequence ID" value="KAE9065378.1"/>
    <property type="molecule type" value="Genomic_DNA"/>
</dbReference>
<evidence type="ECO:0000313" key="3">
    <source>
        <dbReference type="EMBL" id="KAE9266378.1"/>
    </source>
</evidence>
<sequence>MMLVATATPVNMIDFSRKNDLQPALSSLTYPELLESLRNLRHFGRTFYNPETVGVLEAAVAFVEEFGEGEVPDRETTRRLVLWLDMKLGRFRGLVFSNGLGTATGIKDEFSLHDSLLAKQLYDQQQSKIADLLAQLEARPTSGSMGRTTSREHRPEKHSRVQAAVLRSLPKQGSLELCIKYSPRRSARVMVILASVSRLSVPIFAQRSYRPT</sequence>
<proteinExistence type="predicted"/>
<dbReference type="AlphaFoldDB" id="A0A6A4B3C8"/>
<name>A0A6A4B3C8_9STRA</name>
<dbReference type="Proteomes" id="UP000440732">
    <property type="component" value="Unassembled WGS sequence"/>
</dbReference>
<accession>A0A6A4B3C8</accession>
<evidence type="ECO:0000256" key="1">
    <source>
        <dbReference type="SAM" id="MobiDB-lite"/>
    </source>
</evidence>
<organism evidence="3 4">
    <name type="scientific">Phytophthora fragariae</name>
    <dbReference type="NCBI Taxonomy" id="53985"/>
    <lineage>
        <taxon>Eukaryota</taxon>
        <taxon>Sar</taxon>
        <taxon>Stramenopiles</taxon>
        <taxon>Oomycota</taxon>
        <taxon>Peronosporomycetes</taxon>
        <taxon>Peronosporales</taxon>
        <taxon>Peronosporaceae</taxon>
        <taxon>Phytophthora</taxon>
    </lineage>
</organism>
<dbReference type="EMBL" id="QXGE01005886">
    <property type="protein sequence ID" value="KAE9266378.1"/>
    <property type="molecule type" value="Genomic_DNA"/>
</dbReference>
<protein>
    <submittedName>
        <fullName evidence="3">Uncharacterized protein</fullName>
    </submittedName>
</protein>
<evidence type="ECO:0000313" key="2">
    <source>
        <dbReference type="EMBL" id="KAE9065378.1"/>
    </source>
</evidence>
<evidence type="ECO:0000313" key="5">
    <source>
        <dbReference type="Proteomes" id="UP000440732"/>
    </source>
</evidence>
<evidence type="ECO:0000313" key="4">
    <source>
        <dbReference type="Proteomes" id="UP000437068"/>
    </source>
</evidence>
<dbReference type="Proteomes" id="UP000437068">
    <property type="component" value="Unassembled WGS sequence"/>
</dbReference>
<gene>
    <name evidence="3" type="ORF">PF001_g30505</name>
    <name evidence="2" type="ORF">PF006_g30480</name>
</gene>
<reference evidence="4 5" key="1">
    <citation type="submission" date="2018-08" db="EMBL/GenBank/DDBJ databases">
        <title>Genomic investigation of the strawberry pathogen Phytophthora fragariae indicates pathogenicity is determined by transcriptional variation in three key races.</title>
        <authorList>
            <person name="Adams T.M."/>
            <person name="Armitage A.D."/>
            <person name="Sobczyk M.K."/>
            <person name="Bates H.J."/>
            <person name="Dunwell J.M."/>
            <person name="Nellist C.F."/>
            <person name="Harrison R.J."/>
        </authorList>
    </citation>
    <scope>NUCLEOTIDE SEQUENCE [LARGE SCALE GENOMIC DNA]</scope>
    <source>
        <strain evidence="3 4">A4</strain>
        <strain evidence="2 5">NOV-5</strain>
    </source>
</reference>
<comment type="caution">
    <text evidence="3">The sequence shown here is derived from an EMBL/GenBank/DDBJ whole genome shotgun (WGS) entry which is preliminary data.</text>
</comment>
<feature type="region of interest" description="Disordered" evidence="1">
    <location>
        <begin position="140"/>
        <end position="159"/>
    </location>
</feature>
<feature type="compositionally biased region" description="Basic and acidic residues" evidence="1">
    <location>
        <begin position="149"/>
        <end position="159"/>
    </location>
</feature>